<accession>A0A162LAR1</accession>
<organism evidence="2 3">
    <name type="scientific">Clostridium ljungdahlii</name>
    <dbReference type="NCBI Taxonomy" id="1538"/>
    <lineage>
        <taxon>Bacteria</taxon>
        <taxon>Bacillati</taxon>
        <taxon>Bacillota</taxon>
        <taxon>Clostridia</taxon>
        <taxon>Eubacteriales</taxon>
        <taxon>Clostridiaceae</taxon>
        <taxon>Clostridium</taxon>
    </lineage>
</organism>
<dbReference type="OrthoDB" id="1955198at2"/>
<protein>
    <recommendedName>
        <fullName evidence="1">DUF1659 domain-containing protein</fullName>
    </recommendedName>
</protein>
<evidence type="ECO:0000313" key="2">
    <source>
        <dbReference type="EMBL" id="OAA86928.1"/>
    </source>
</evidence>
<dbReference type="Pfam" id="PF07872">
    <property type="entry name" value="DUF1659"/>
    <property type="match status" value="1"/>
</dbReference>
<comment type="caution">
    <text evidence="2">The sequence shown here is derived from an EMBL/GenBank/DDBJ whole genome shotgun (WGS) entry which is preliminary data.</text>
</comment>
<dbReference type="AlphaFoldDB" id="A0A162LAR1"/>
<proteinExistence type="predicted"/>
<gene>
    <name evidence="2" type="ORF">WY13_02323</name>
</gene>
<dbReference type="EMBL" id="LITT01000023">
    <property type="protein sequence ID" value="OAA86928.1"/>
    <property type="molecule type" value="Genomic_DNA"/>
</dbReference>
<evidence type="ECO:0000259" key="1">
    <source>
        <dbReference type="Pfam" id="PF07872"/>
    </source>
</evidence>
<dbReference type="RefSeq" id="WP_063555742.1">
    <property type="nucleotide sequence ID" value="NZ_LITT01000023.1"/>
</dbReference>
<feature type="domain" description="DUF1659" evidence="1">
    <location>
        <begin position="2"/>
        <end position="72"/>
    </location>
</feature>
<dbReference type="PATRIC" id="fig|1538.10.peg.1925"/>
<reference evidence="2 3" key="1">
    <citation type="journal article" date="2015" name="Biotechnol. Bioeng.">
        <title>Genome sequence and phenotypic characterization of Caulobacter segnis.</title>
        <authorList>
            <person name="Patel S."/>
            <person name="Fletcher B."/>
            <person name="Scott D.C."/>
            <person name="Ely B."/>
        </authorList>
    </citation>
    <scope>NUCLEOTIDE SEQUENCE [LARGE SCALE GENOMIC DNA]</scope>
    <source>
        <strain evidence="2 3">ERI-2</strain>
    </source>
</reference>
<evidence type="ECO:0000313" key="3">
    <source>
        <dbReference type="Proteomes" id="UP000077407"/>
    </source>
</evidence>
<sequence>MAVKSTILQTSLILKYKDGLDAKGKEVIKQQRFSNIKTTAADQDIYDVAKEIEKLLGKTLNELVKQDQNSITVTA</sequence>
<dbReference type="Proteomes" id="UP000077407">
    <property type="component" value="Unassembled WGS sequence"/>
</dbReference>
<name>A0A162LAR1_9CLOT</name>
<dbReference type="InterPro" id="IPR012454">
    <property type="entry name" value="DUF1659"/>
</dbReference>